<sequence>MDLFQFFARFHVLVLHLPIGILMLAAVLEMAVRFKQQPRSALLNVVWFWGAISAVAACVLGWMLSQADGYSTEAIFIHRSFGISVAIAAWICWWVFKRNSPPVAIYSLSSIVLALLFSTGHYGANMTHGETYLVEYAPNPIRQIAGFSPHKAPRPPITSLAQADVYLDVISPMFEKRCASCHNDSKQKGGLNLASFASLQQGGKSGDTLVPGNPEHSELYQRITLDHDAKGYMPAEGKKPLTEQEVAVIKWWITTGAPNQGPVTEFVHNQQHKTLLSKLFAIHSSSSLADIPPISDEQYQQLVNAGFVVKQIAQNSNYLDLDMSISELPLSPDTLTLLGAVKSHVLYLNLAKKSVNKNHMEVIAQLPNLQKLRLEHSNVTTNALAPLKKAANLYDLNLFATQVDNDVLPMLNEFAALQQVYLSASKVDADAFERHSLSGDTKMYYSALARNDAKIAQNNKHGLKVE</sequence>
<proteinExistence type="predicted"/>
<reference evidence="3 4" key="1">
    <citation type="submission" date="2020-12" db="EMBL/GenBank/DDBJ databases">
        <title>Draft genome sequences of nine environmental bacterial isolates colonizing plastic.</title>
        <authorList>
            <person name="Borre I."/>
            <person name="Sonnenschein E.C."/>
        </authorList>
    </citation>
    <scope>NUCLEOTIDE SEQUENCE [LARGE SCALE GENOMIC DNA]</scope>
    <source>
        <strain evidence="3 4">IB30</strain>
    </source>
</reference>
<feature type="transmembrane region" description="Helical" evidence="1">
    <location>
        <begin position="6"/>
        <end position="28"/>
    </location>
</feature>
<evidence type="ECO:0000313" key="4">
    <source>
        <dbReference type="Proteomes" id="UP000649232"/>
    </source>
</evidence>
<dbReference type="InterPro" id="IPR011429">
    <property type="entry name" value="Cyt_c_Planctomycete-type"/>
</dbReference>
<feature type="domain" description="Cytochrome C Planctomycete-type" evidence="2">
    <location>
        <begin position="178"/>
        <end position="235"/>
    </location>
</feature>
<accession>A0ABS0WDU5</accession>
<dbReference type="Proteomes" id="UP000649232">
    <property type="component" value="Unassembled WGS sequence"/>
</dbReference>
<evidence type="ECO:0000259" key="2">
    <source>
        <dbReference type="Pfam" id="PF07635"/>
    </source>
</evidence>
<feature type="transmembrane region" description="Helical" evidence="1">
    <location>
        <begin position="76"/>
        <end position="96"/>
    </location>
</feature>
<dbReference type="RefSeq" id="WP_198824484.1">
    <property type="nucleotide sequence ID" value="NZ_JAEILT010000011.1"/>
</dbReference>
<dbReference type="Gene3D" id="1.10.760.10">
    <property type="entry name" value="Cytochrome c-like domain"/>
    <property type="match status" value="1"/>
</dbReference>
<evidence type="ECO:0000313" key="3">
    <source>
        <dbReference type="EMBL" id="MBJ2136656.1"/>
    </source>
</evidence>
<name>A0ABS0WDU5_9ALTE</name>
<dbReference type="Gene3D" id="3.80.10.10">
    <property type="entry name" value="Ribonuclease Inhibitor"/>
    <property type="match status" value="1"/>
</dbReference>
<feature type="transmembrane region" description="Helical" evidence="1">
    <location>
        <begin position="103"/>
        <end position="124"/>
    </location>
</feature>
<protein>
    <recommendedName>
        <fullName evidence="2">Cytochrome C Planctomycete-type domain-containing protein</fullName>
    </recommendedName>
</protein>
<dbReference type="PANTHER" id="PTHR35889">
    <property type="entry name" value="CYCLOINULO-OLIGOSACCHARIDE FRUCTANOTRANSFERASE-RELATED"/>
    <property type="match status" value="1"/>
</dbReference>
<dbReference type="SUPFAM" id="SSF52047">
    <property type="entry name" value="RNI-like"/>
    <property type="match status" value="1"/>
</dbReference>
<evidence type="ECO:0000256" key="1">
    <source>
        <dbReference type="SAM" id="Phobius"/>
    </source>
</evidence>
<dbReference type="InterPro" id="IPR036909">
    <property type="entry name" value="Cyt_c-like_dom_sf"/>
</dbReference>
<dbReference type="PANTHER" id="PTHR35889:SF3">
    <property type="entry name" value="F-BOX DOMAIN-CONTAINING PROTEIN"/>
    <property type="match status" value="1"/>
</dbReference>
<dbReference type="Pfam" id="PF07635">
    <property type="entry name" value="PSCyt1"/>
    <property type="match status" value="1"/>
</dbReference>
<keyword evidence="1" id="KW-0472">Membrane</keyword>
<dbReference type="EMBL" id="JAEILT010000011">
    <property type="protein sequence ID" value="MBJ2136656.1"/>
    <property type="molecule type" value="Genomic_DNA"/>
</dbReference>
<dbReference type="SUPFAM" id="SSF46626">
    <property type="entry name" value="Cytochrome c"/>
    <property type="match status" value="1"/>
</dbReference>
<keyword evidence="1" id="KW-0812">Transmembrane</keyword>
<keyword evidence="1" id="KW-1133">Transmembrane helix</keyword>
<dbReference type="InterPro" id="IPR032675">
    <property type="entry name" value="LRR_dom_sf"/>
</dbReference>
<comment type="caution">
    <text evidence="3">The sequence shown here is derived from an EMBL/GenBank/DDBJ whole genome shotgun (WGS) entry which is preliminary data.</text>
</comment>
<organism evidence="3 4">
    <name type="scientific">Paraglaciecola chathamensis</name>
    <dbReference type="NCBI Taxonomy" id="368405"/>
    <lineage>
        <taxon>Bacteria</taxon>
        <taxon>Pseudomonadati</taxon>
        <taxon>Pseudomonadota</taxon>
        <taxon>Gammaproteobacteria</taxon>
        <taxon>Alteromonadales</taxon>
        <taxon>Alteromonadaceae</taxon>
        <taxon>Paraglaciecola</taxon>
    </lineage>
</organism>
<feature type="transmembrane region" description="Helical" evidence="1">
    <location>
        <begin position="40"/>
        <end position="64"/>
    </location>
</feature>
<gene>
    <name evidence="3" type="ORF">JEU11_09355</name>
</gene>